<comment type="subcellular location">
    <subcellularLocation>
        <location evidence="1">Membrane</location>
        <topology evidence="1">Multi-pass membrane protein</topology>
    </subcellularLocation>
</comment>
<keyword evidence="4 7" id="KW-0472">Membrane</keyword>
<proteinExistence type="predicted"/>
<feature type="region of interest" description="Disordered" evidence="6">
    <location>
        <begin position="233"/>
        <end position="303"/>
    </location>
</feature>
<evidence type="ECO:0000256" key="2">
    <source>
        <dbReference type="ARBA" id="ARBA00022692"/>
    </source>
</evidence>
<organism evidence="10 11">
    <name type="scientific">Macrostomum lignano</name>
    <dbReference type="NCBI Taxonomy" id="282301"/>
    <lineage>
        <taxon>Eukaryota</taxon>
        <taxon>Metazoa</taxon>
        <taxon>Spiralia</taxon>
        <taxon>Lophotrochozoa</taxon>
        <taxon>Platyhelminthes</taxon>
        <taxon>Rhabditophora</taxon>
        <taxon>Macrostomorpha</taxon>
        <taxon>Macrostomida</taxon>
        <taxon>Macrostomidae</taxon>
        <taxon>Macrostomum</taxon>
    </lineage>
</organism>
<feature type="compositionally biased region" description="Gly residues" evidence="6">
    <location>
        <begin position="18"/>
        <end position="31"/>
    </location>
</feature>
<keyword evidence="10" id="KW-1185">Reference proteome</keyword>
<keyword evidence="5" id="KW-0325">Glycoprotein</keyword>
<dbReference type="InterPro" id="IPR019336">
    <property type="entry name" value="GPR180/TMEM145_TM"/>
</dbReference>
<dbReference type="GO" id="GO:0019236">
    <property type="term" value="P:response to pheromone"/>
    <property type="evidence" value="ECO:0007669"/>
    <property type="project" value="InterPro"/>
</dbReference>
<dbReference type="Proteomes" id="UP000095280">
    <property type="component" value="Unplaced"/>
</dbReference>
<feature type="region of interest" description="Disordered" evidence="6">
    <location>
        <begin position="1"/>
        <end position="194"/>
    </location>
</feature>
<feature type="transmembrane region" description="Helical" evidence="7">
    <location>
        <begin position="763"/>
        <end position="784"/>
    </location>
</feature>
<accession>A0A1I8JM11</accession>
<dbReference type="PANTHER" id="PTHR23252">
    <property type="entry name" value="INTIMAL THICKNESS RECEPTOR-RELATED"/>
    <property type="match status" value="1"/>
</dbReference>
<evidence type="ECO:0000256" key="6">
    <source>
        <dbReference type="SAM" id="MobiDB-lite"/>
    </source>
</evidence>
<dbReference type="GO" id="GO:0007186">
    <property type="term" value="P:G protein-coupled receptor signaling pathway"/>
    <property type="evidence" value="ECO:0007669"/>
    <property type="project" value="InterPro"/>
</dbReference>
<feature type="domain" description="GPR180-like N-terminal" evidence="9">
    <location>
        <begin position="522"/>
        <end position="592"/>
    </location>
</feature>
<evidence type="ECO:0000259" key="9">
    <source>
        <dbReference type="Pfam" id="PF21892"/>
    </source>
</evidence>
<evidence type="ECO:0000256" key="7">
    <source>
        <dbReference type="SAM" id="Phobius"/>
    </source>
</evidence>
<evidence type="ECO:0000313" key="10">
    <source>
        <dbReference type="Proteomes" id="UP000095280"/>
    </source>
</evidence>
<feature type="compositionally biased region" description="Acidic residues" evidence="6">
    <location>
        <begin position="33"/>
        <end position="55"/>
    </location>
</feature>
<feature type="compositionally biased region" description="Basic and acidic residues" evidence="6">
    <location>
        <begin position="237"/>
        <end position="252"/>
    </location>
</feature>
<feature type="transmembrane region" description="Helical" evidence="7">
    <location>
        <begin position="619"/>
        <end position="641"/>
    </location>
</feature>
<reference evidence="11" key="1">
    <citation type="submission" date="2016-11" db="UniProtKB">
        <authorList>
            <consortium name="WormBaseParasite"/>
        </authorList>
    </citation>
    <scope>IDENTIFICATION</scope>
</reference>
<keyword evidence="3 7" id="KW-1133">Transmembrane helix</keyword>
<evidence type="ECO:0000256" key="5">
    <source>
        <dbReference type="ARBA" id="ARBA00023180"/>
    </source>
</evidence>
<evidence type="ECO:0000313" key="11">
    <source>
        <dbReference type="WBParaSite" id="maker-uti_cns_0048763-snap-gene-0.6-mRNA-1"/>
    </source>
</evidence>
<dbReference type="Pfam" id="PF21892">
    <property type="entry name" value="TMEM145_N"/>
    <property type="match status" value="1"/>
</dbReference>
<feature type="compositionally biased region" description="Gly residues" evidence="6">
    <location>
        <begin position="1046"/>
        <end position="1062"/>
    </location>
</feature>
<feature type="compositionally biased region" description="Basic and acidic residues" evidence="6">
    <location>
        <begin position="285"/>
        <end position="295"/>
    </location>
</feature>
<evidence type="ECO:0000259" key="8">
    <source>
        <dbReference type="Pfam" id="PF10192"/>
    </source>
</evidence>
<dbReference type="InterPro" id="IPR047831">
    <property type="entry name" value="GPR180/TMEM145"/>
</dbReference>
<dbReference type="PANTHER" id="PTHR23252:SF24">
    <property type="entry name" value="TRANSMEMBRANE PROTEIN 145"/>
    <property type="match status" value="1"/>
</dbReference>
<feature type="transmembrane region" description="Helical" evidence="7">
    <location>
        <begin position="721"/>
        <end position="743"/>
    </location>
</feature>
<feature type="compositionally biased region" description="Basic and acidic residues" evidence="6">
    <location>
        <begin position="1"/>
        <end position="17"/>
    </location>
</feature>
<dbReference type="WBParaSite" id="maker-uti_cns_0048763-snap-gene-0.6-mRNA-1">
    <property type="protein sequence ID" value="maker-uti_cns_0048763-snap-gene-0.6-mRNA-1"/>
    <property type="gene ID" value="maker-uti_cns_0048763-snap-gene-0.6"/>
</dbReference>
<feature type="transmembrane region" description="Helical" evidence="7">
    <location>
        <begin position="828"/>
        <end position="846"/>
    </location>
</feature>
<feature type="compositionally biased region" description="Polar residues" evidence="6">
    <location>
        <begin position="124"/>
        <end position="141"/>
    </location>
</feature>
<evidence type="ECO:0000256" key="4">
    <source>
        <dbReference type="ARBA" id="ARBA00023136"/>
    </source>
</evidence>
<dbReference type="InterPro" id="IPR053880">
    <property type="entry name" value="GPR180-like_N"/>
</dbReference>
<protein>
    <submittedName>
        <fullName evidence="11">GpcrRhopsn4 domain-containing protein</fullName>
    </submittedName>
</protein>
<feature type="transmembrane region" description="Helical" evidence="7">
    <location>
        <begin position="791"/>
        <end position="816"/>
    </location>
</feature>
<name>A0A1I8JM11_9PLAT</name>
<dbReference type="GO" id="GO:0016020">
    <property type="term" value="C:membrane"/>
    <property type="evidence" value="ECO:0007669"/>
    <property type="project" value="UniProtKB-SubCell"/>
</dbReference>
<keyword evidence="2 7" id="KW-0812">Transmembrane</keyword>
<feature type="compositionally biased region" description="Polar residues" evidence="6">
    <location>
        <begin position="79"/>
        <end position="89"/>
    </location>
</feature>
<feature type="transmembrane region" description="Helical" evidence="7">
    <location>
        <begin position="693"/>
        <end position="714"/>
    </location>
</feature>
<feature type="compositionally biased region" description="Basic and acidic residues" evidence="6">
    <location>
        <begin position="334"/>
        <end position="347"/>
    </location>
</feature>
<feature type="region of interest" description="Disordered" evidence="6">
    <location>
        <begin position="994"/>
        <end position="1062"/>
    </location>
</feature>
<feature type="transmembrane region" description="Helical" evidence="7">
    <location>
        <begin position="653"/>
        <end position="673"/>
    </location>
</feature>
<dbReference type="Pfam" id="PF10192">
    <property type="entry name" value="GPR180-TMEM145_TM"/>
    <property type="match status" value="1"/>
</dbReference>
<evidence type="ECO:0000256" key="1">
    <source>
        <dbReference type="ARBA" id="ARBA00004141"/>
    </source>
</evidence>
<dbReference type="AlphaFoldDB" id="A0A1I8JM11"/>
<evidence type="ECO:0000256" key="3">
    <source>
        <dbReference type="ARBA" id="ARBA00022989"/>
    </source>
</evidence>
<feature type="region of interest" description="Disordered" evidence="6">
    <location>
        <begin position="334"/>
        <end position="373"/>
    </location>
</feature>
<feature type="compositionally biased region" description="Low complexity" evidence="6">
    <location>
        <begin position="103"/>
        <end position="115"/>
    </location>
</feature>
<feature type="domain" description="GPR180/TMEM145 transmembrane" evidence="8">
    <location>
        <begin position="624"/>
        <end position="842"/>
    </location>
</feature>
<sequence>LHSRPESADSPNHRDVSRGGGGSGDGCGVGAGADDDDSWLDVVDSDSDDDVEEENCSGKSGETLDDERRLTTEPASCCWKQSGSPTEQQRLAVAPRFAPLPMPLSSDSSGSSDPGADAKATAAQLKTFQLATDCSNGTGNQKRTEFPPAPNIAAYGVNMTHSRRRRRRRHRRQHRQPSPLAVSTQQPTKEASKIRHKVGVDERIENGVQQQAQLSNELEMFAECRFDIESAGVPEQGADKDGRLQQSEDHRQAQHGATGTGLVPLAHLRLQRRRPRLTSPPAQHGDGHRQRHADNANHGQHSLHREEHVNFEWFEPAGLQQGHGLASVADDHRLGQRADQRQRQTERQRRRQQADAEVPSVQQFSRSQRESHRFGALSCDKRRAPVAQAEQRVHKQTGERPDHHLDVPAWLAPVQAGAGQYVNEIHRREQQVEAHHQRQAQLAGPECRALLLAQEQRRAERAERQAEQADRQEHRRHADVILVAGLVCQAAFGAAIQLQQLAERRAGIAVPRKVAAKEGALEHAATCEQKEGLLDVKSNQIFRLNTSLSMCNMENGTIVCKTERIRFISARERWWYLAISNCASKIGLYLRYDVVMRNGEPGEFFREHFSADELYILEFNIAAFFVELVMMILVIVVSVKLADIQMFHSTYKIFLSSVVFFFASIIVTCSAYLSYASFGYENSGLKNLGTGMYAISQILMVLMLLLLSLGYTVVCGRLPHWGAICLSVFMTSFSIAYIALYIVEAVTFDAALVLYRYESSPGYGLMAVILACWLFYVGCSIFTMSKHKKKVVFYTPMLVFYSLWFIAIPITVAVNINQVPDYMRAKVVNFIEVISLFLAHLFYLILTWPSLANKNFPFHIRTTQIDVISFEVATQMADKEESEANKESGDLADGRQFTDFSIFTVPDQRQSYVPAVSAAAASTGFGFGGADGVGGSGDSDWDSGVMLPTPVAADTVSESASPAGSVSRAARLVENDAGLNFNSYDIADGADTEDRPVAAAASNEDQHDNVQSETSSLQQPPLTDDDASASDREADAAQPPDWMRGGPLGGGGAGRGGTLPPI</sequence>
<feature type="compositionally biased region" description="Basic residues" evidence="6">
    <location>
        <begin position="161"/>
        <end position="175"/>
    </location>
</feature>
<feature type="compositionally biased region" description="Polar residues" evidence="6">
    <location>
        <begin position="1011"/>
        <end position="1021"/>
    </location>
</feature>